<feature type="region of interest" description="Disordered" evidence="1">
    <location>
        <begin position="147"/>
        <end position="176"/>
    </location>
</feature>
<keyword evidence="2" id="KW-0812">Transmembrane</keyword>
<gene>
    <name evidence="3" type="ORF">NCTC11938_02784</name>
</gene>
<evidence type="ECO:0000256" key="1">
    <source>
        <dbReference type="SAM" id="MobiDB-lite"/>
    </source>
</evidence>
<organism evidence="3 4">
    <name type="scientific">Proteus mirabilis</name>
    <dbReference type="NCBI Taxonomy" id="584"/>
    <lineage>
        <taxon>Bacteria</taxon>
        <taxon>Pseudomonadati</taxon>
        <taxon>Pseudomonadota</taxon>
        <taxon>Gammaproteobacteria</taxon>
        <taxon>Enterobacterales</taxon>
        <taxon>Morganellaceae</taxon>
        <taxon>Proteus</taxon>
    </lineage>
</organism>
<name>A0A379GBV7_PROMI</name>
<feature type="transmembrane region" description="Helical" evidence="2">
    <location>
        <begin position="20"/>
        <end position="43"/>
    </location>
</feature>
<dbReference type="EMBL" id="UGTS01000005">
    <property type="protein sequence ID" value="SUC38514.1"/>
    <property type="molecule type" value="Genomic_DNA"/>
</dbReference>
<proteinExistence type="predicted"/>
<evidence type="ECO:0000313" key="4">
    <source>
        <dbReference type="Proteomes" id="UP000254191"/>
    </source>
</evidence>
<dbReference type="RefSeq" id="WP_004245751.1">
    <property type="nucleotide sequence ID" value="NZ_CP068152.1"/>
</dbReference>
<dbReference type="Proteomes" id="UP000254191">
    <property type="component" value="Unassembled WGS sequence"/>
</dbReference>
<reference evidence="3 4" key="1">
    <citation type="submission" date="2018-06" db="EMBL/GenBank/DDBJ databases">
        <authorList>
            <consortium name="Pathogen Informatics"/>
            <person name="Doyle S."/>
        </authorList>
    </citation>
    <scope>NUCLEOTIDE SEQUENCE [LARGE SCALE GENOMIC DNA]</scope>
    <source>
        <strain evidence="3 4">NCTC11938</strain>
    </source>
</reference>
<keyword evidence="2" id="KW-0472">Membrane</keyword>
<evidence type="ECO:0000313" key="3">
    <source>
        <dbReference type="EMBL" id="SUC38514.1"/>
    </source>
</evidence>
<evidence type="ECO:0000256" key="2">
    <source>
        <dbReference type="SAM" id="Phobius"/>
    </source>
</evidence>
<sequence>MTHSEELSVTPLHKKIYRGVIVTGVVACALVAGIPLFILSNVISSHSEALSQLGQRLQAIEMKMADSVTDDRMNAQLDVLRQGLTTLKQDVASQRDTLRTVTAQLAVAGKPDEQIAVLSDGLEKRLAQLETRQAQWALALHQLQEQRQPEQKTVNPPVVRAKPATPETSRLGASVRPSRTVPFQLTAIEQRGGRLLAALAPADIRQLGQVQLLPVGGRYQGWEMTDIQTDRVTLRYQGRTVTLRLP</sequence>
<protein>
    <submittedName>
        <fullName evidence="3">Uncharacterized protein</fullName>
    </submittedName>
</protein>
<keyword evidence="2" id="KW-1133">Transmembrane helix</keyword>
<accession>A0A379GBV7</accession>
<dbReference type="AlphaFoldDB" id="A0A379GBV7"/>